<protein>
    <submittedName>
        <fullName evidence="2">Uncharacterized protein</fullName>
    </submittedName>
</protein>
<evidence type="ECO:0000313" key="3">
    <source>
        <dbReference type="Proteomes" id="UP001341840"/>
    </source>
</evidence>
<comment type="caution">
    <text evidence="2">The sequence shown here is derived from an EMBL/GenBank/DDBJ whole genome shotgun (WGS) entry which is preliminary data.</text>
</comment>
<organism evidence="2 3">
    <name type="scientific">Stylosanthes scabra</name>
    <dbReference type="NCBI Taxonomy" id="79078"/>
    <lineage>
        <taxon>Eukaryota</taxon>
        <taxon>Viridiplantae</taxon>
        <taxon>Streptophyta</taxon>
        <taxon>Embryophyta</taxon>
        <taxon>Tracheophyta</taxon>
        <taxon>Spermatophyta</taxon>
        <taxon>Magnoliopsida</taxon>
        <taxon>eudicotyledons</taxon>
        <taxon>Gunneridae</taxon>
        <taxon>Pentapetalae</taxon>
        <taxon>rosids</taxon>
        <taxon>fabids</taxon>
        <taxon>Fabales</taxon>
        <taxon>Fabaceae</taxon>
        <taxon>Papilionoideae</taxon>
        <taxon>50 kb inversion clade</taxon>
        <taxon>dalbergioids sensu lato</taxon>
        <taxon>Dalbergieae</taxon>
        <taxon>Pterocarpus clade</taxon>
        <taxon>Stylosanthes</taxon>
    </lineage>
</organism>
<dbReference type="Proteomes" id="UP001341840">
    <property type="component" value="Unassembled WGS sequence"/>
</dbReference>
<gene>
    <name evidence="2" type="ORF">PIB30_108453</name>
</gene>
<sequence>PSLLQFTFVLAFRVSAFPLSRINHHRLWPLRHRRRLRRRRFRRSLPRSCYTFSLPSIPPSLPPLLSPHSPRSDPSILFSPRSISSLASPWTFSLASDAAPSSLPPCSQAATSSDNYYLDDDDED</sequence>
<reference evidence="2 3" key="1">
    <citation type="journal article" date="2023" name="Plants (Basel)">
        <title>Bridging the Gap: Combining Genomics and Transcriptomics Approaches to Understand Stylosanthes scabra, an Orphan Legume from the Brazilian Caatinga.</title>
        <authorList>
            <person name="Ferreira-Neto J.R.C."/>
            <person name="da Silva M.D."/>
            <person name="Binneck E."/>
            <person name="de Melo N.F."/>
            <person name="da Silva R.H."/>
            <person name="de Melo A.L.T.M."/>
            <person name="Pandolfi V."/>
            <person name="Bustamante F.O."/>
            <person name="Brasileiro-Vidal A.C."/>
            <person name="Benko-Iseppon A.M."/>
        </authorList>
    </citation>
    <scope>NUCLEOTIDE SEQUENCE [LARGE SCALE GENOMIC DNA]</scope>
    <source>
        <tissue evidence="2">Leaves</tissue>
    </source>
</reference>
<feature type="non-terminal residue" evidence="2">
    <location>
        <position position="1"/>
    </location>
</feature>
<feature type="compositionally biased region" description="Low complexity" evidence="1">
    <location>
        <begin position="98"/>
        <end position="107"/>
    </location>
</feature>
<keyword evidence="3" id="KW-1185">Reference proteome</keyword>
<proteinExistence type="predicted"/>
<accession>A0ABU6YZ03</accession>
<evidence type="ECO:0000313" key="2">
    <source>
        <dbReference type="EMBL" id="MED6214957.1"/>
    </source>
</evidence>
<feature type="region of interest" description="Disordered" evidence="1">
    <location>
        <begin position="98"/>
        <end position="124"/>
    </location>
</feature>
<evidence type="ECO:0000256" key="1">
    <source>
        <dbReference type="SAM" id="MobiDB-lite"/>
    </source>
</evidence>
<name>A0ABU6YZ03_9FABA</name>
<dbReference type="EMBL" id="JASCZI010246714">
    <property type="protein sequence ID" value="MED6214957.1"/>
    <property type="molecule type" value="Genomic_DNA"/>
</dbReference>